<comment type="caution">
    <text evidence="4">The sequence shown here is derived from an EMBL/GenBank/DDBJ whole genome shotgun (WGS) entry which is preliminary data.</text>
</comment>
<dbReference type="GO" id="GO:0015627">
    <property type="term" value="C:type II protein secretion system complex"/>
    <property type="evidence" value="ECO:0007669"/>
    <property type="project" value="TreeGrafter"/>
</dbReference>
<dbReference type="EMBL" id="QIBX01000005">
    <property type="protein sequence ID" value="RNL40573.1"/>
    <property type="molecule type" value="Genomic_DNA"/>
</dbReference>
<organism evidence="4 5">
    <name type="scientific">Slackia equolifaciens</name>
    <dbReference type="NCBI Taxonomy" id="498718"/>
    <lineage>
        <taxon>Bacteria</taxon>
        <taxon>Bacillati</taxon>
        <taxon>Actinomycetota</taxon>
        <taxon>Coriobacteriia</taxon>
        <taxon>Eggerthellales</taxon>
        <taxon>Eggerthellaceae</taxon>
        <taxon>Slackia</taxon>
    </lineage>
</organism>
<dbReference type="InterPro" id="IPR019554">
    <property type="entry name" value="Soluble_ligand-bd"/>
</dbReference>
<dbReference type="NCBIfam" id="TIGR00426">
    <property type="entry name" value="competence protein ComEA helix-hairpin-helix repeat region"/>
    <property type="match status" value="1"/>
</dbReference>
<dbReference type="Gene3D" id="1.10.150.320">
    <property type="entry name" value="Photosystem II 12 kDa extrinsic protein"/>
    <property type="match status" value="1"/>
</dbReference>
<evidence type="ECO:0000259" key="3">
    <source>
        <dbReference type="SMART" id="SM00278"/>
    </source>
</evidence>
<accession>A0A3N0B0C7</accession>
<keyword evidence="5" id="KW-1185">Reference proteome</keyword>
<feature type="transmembrane region" description="Helical" evidence="2">
    <location>
        <begin position="35"/>
        <end position="56"/>
    </location>
</feature>
<evidence type="ECO:0000256" key="2">
    <source>
        <dbReference type="SAM" id="Phobius"/>
    </source>
</evidence>
<proteinExistence type="predicted"/>
<dbReference type="GO" id="GO:0006281">
    <property type="term" value="P:DNA repair"/>
    <property type="evidence" value="ECO:0007669"/>
    <property type="project" value="InterPro"/>
</dbReference>
<evidence type="ECO:0000313" key="5">
    <source>
        <dbReference type="Proteomes" id="UP000269591"/>
    </source>
</evidence>
<keyword evidence="2" id="KW-0472">Membrane</keyword>
<dbReference type="Pfam" id="PF12836">
    <property type="entry name" value="HHH_3"/>
    <property type="match status" value="1"/>
</dbReference>
<evidence type="ECO:0000256" key="1">
    <source>
        <dbReference type="SAM" id="MobiDB-lite"/>
    </source>
</evidence>
<dbReference type="InterPro" id="IPR051675">
    <property type="entry name" value="Endo/Exo/Phosphatase_dom_1"/>
</dbReference>
<name>A0A3N0B0C7_9ACTN</name>
<dbReference type="InterPro" id="IPR003583">
    <property type="entry name" value="Hlx-hairpin-Hlx_DNA-bd_motif"/>
</dbReference>
<dbReference type="Pfam" id="PF10531">
    <property type="entry name" value="SLBB"/>
    <property type="match status" value="1"/>
</dbReference>
<dbReference type="GO" id="GO:0015628">
    <property type="term" value="P:protein secretion by the type II secretion system"/>
    <property type="evidence" value="ECO:0007669"/>
    <property type="project" value="TreeGrafter"/>
</dbReference>
<protein>
    <submittedName>
        <fullName evidence="4">Competence protein</fullName>
    </submittedName>
</protein>
<dbReference type="Gene3D" id="3.10.560.10">
    <property type="entry name" value="Outer membrane lipoprotein wza domain like"/>
    <property type="match status" value="1"/>
</dbReference>
<evidence type="ECO:0000313" key="4">
    <source>
        <dbReference type="EMBL" id="RNL40573.1"/>
    </source>
</evidence>
<feature type="region of interest" description="Disordered" evidence="1">
    <location>
        <begin position="64"/>
        <end position="98"/>
    </location>
</feature>
<gene>
    <name evidence="4" type="ORF">DMP06_04175</name>
</gene>
<keyword evidence="2" id="KW-1133">Transmembrane helix</keyword>
<dbReference type="InterPro" id="IPR010994">
    <property type="entry name" value="RuvA_2-like"/>
</dbReference>
<feature type="domain" description="Helix-hairpin-helix DNA-binding motif class 1" evidence="3">
    <location>
        <begin position="239"/>
        <end position="258"/>
    </location>
</feature>
<reference evidence="5" key="1">
    <citation type="submission" date="2018-05" db="EMBL/GenBank/DDBJ databases">
        <title>Genome Sequencing of selected type strains of the family Eggerthellaceae.</title>
        <authorList>
            <person name="Danylec N."/>
            <person name="Stoll D.A."/>
            <person name="Doetsch A."/>
            <person name="Huch M."/>
        </authorList>
    </citation>
    <scope>NUCLEOTIDE SEQUENCE [LARGE SCALE GENOMIC DNA]</scope>
    <source>
        <strain evidence="5">DSM 24851</strain>
    </source>
</reference>
<dbReference type="PANTHER" id="PTHR21180:SF32">
    <property type="entry name" value="ENDONUCLEASE_EXONUCLEASE_PHOSPHATASE FAMILY DOMAIN-CONTAINING PROTEIN 1"/>
    <property type="match status" value="1"/>
</dbReference>
<dbReference type="AlphaFoldDB" id="A0A3N0B0C7"/>
<dbReference type="Proteomes" id="UP000269591">
    <property type="component" value="Unassembled WGS sequence"/>
</dbReference>
<feature type="domain" description="Helix-hairpin-helix DNA-binding motif class 1" evidence="3">
    <location>
        <begin position="209"/>
        <end position="228"/>
    </location>
</feature>
<dbReference type="PANTHER" id="PTHR21180">
    <property type="entry name" value="ENDONUCLEASE/EXONUCLEASE/PHOSPHATASE FAMILY DOMAIN-CONTAINING PROTEIN 1"/>
    <property type="match status" value="1"/>
</dbReference>
<dbReference type="GO" id="GO:0003677">
    <property type="term" value="F:DNA binding"/>
    <property type="evidence" value="ECO:0007669"/>
    <property type="project" value="InterPro"/>
</dbReference>
<sequence>MAPIGARCGRRCLMPFAQSSESILTKIRSLRVPPAALIGAAVLAAVCIAAVAFGPLSGGTPAFVVPSDSAEESQGEPGDGPAGDAGSAAAASGAGGSSGSAADGDAASSFAPFVTVHVAGAVADAGIYSIPEGSRVQDAVDAAGGLAKDAAPDAVNLARVLQDGEQVVIPTQEQVKGGALPASESAQTSNGAGSSAAAAVVNINTAGADELDTLPGVGPATAQAIIEERESGGPFASVEDIQRVSGIGEKKFEKLKDSICV</sequence>
<dbReference type="SMART" id="SM00278">
    <property type="entry name" value="HhH1"/>
    <property type="match status" value="2"/>
</dbReference>
<keyword evidence="2" id="KW-0812">Transmembrane</keyword>
<dbReference type="SUPFAM" id="SSF47781">
    <property type="entry name" value="RuvA domain 2-like"/>
    <property type="match status" value="1"/>
</dbReference>
<dbReference type="InterPro" id="IPR004509">
    <property type="entry name" value="Competence_ComEA_HhH"/>
</dbReference>